<evidence type="ECO:0000313" key="4">
    <source>
        <dbReference type="Proteomes" id="UP001500383"/>
    </source>
</evidence>
<evidence type="ECO:0000313" key="3">
    <source>
        <dbReference type="EMBL" id="GAA1698639.1"/>
    </source>
</evidence>
<keyword evidence="4" id="KW-1185">Reference proteome</keyword>
<feature type="region of interest" description="Disordered" evidence="1">
    <location>
        <begin position="1"/>
        <end position="21"/>
    </location>
</feature>
<organism evidence="3 4">
    <name type="scientific">Dietzia cercidiphylli</name>
    <dbReference type="NCBI Taxonomy" id="498199"/>
    <lineage>
        <taxon>Bacteria</taxon>
        <taxon>Bacillati</taxon>
        <taxon>Actinomycetota</taxon>
        <taxon>Actinomycetes</taxon>
        <taxon>Mycobacteriales</taxon>
        <taxon>Dietziaceae</taxon>
        <taxon>Dietzia</taxon>
    </lineage>
</organism>
<evidence type="ECO:0000256" key="1">
    <source>
        <dbReference type="SAM" id="MobiDB-lite"/>
    </source>
</evidence>
<gene>
    <name evidence="3" type="ORF">GCM10009831_03500</name>
</gene>
<feature type="transmembrane region" description="Helical" evidence="2">
    <location>
        <begin position="58"/>
        <end position="78"/>
    </location>
</feature>
<reference evidence="4" key="1">
    <citation type="journal article" date="2019" name="Int. J. Syst. Evol. Microbiol.">
        <title>The Global Catalogue of Microorganisms (GCM) 10K type strain sequencing project: providing services to taxonomists for standard genome sequencing and annotation.</title>
        <authorList>
            <consortium name="The Broad Institute Genomics Platform"/>
            <consortium name="The Broad Institute Genome Sequencing Center for Infectious Disease"/>
            <person name="Wu L."/>
            <person name="Ma J."/>
        </authorList>
    </citation>
    <scope>NUCLEOTIDE SEQUENCE [LARGE SCALE GENOMIC DNA]</scope>
    <source>
        <strain evidence="4">JCM 16002</strain>
    </source>
</reference>
<evidence type="ECO:0000256" key="2">
    <source>
        <dbReference type="SAM" id="Phobius"/>
    </source>
</evidence>
<dbReference type="EMBL" id="BAAAQG010000003">
    <property type="protein sequence ID" value="GAA1698639.1"/>
    <property type="molecule type" value="Genomic_DNA"/>
</dbReference>
<keyword evidence="2" id="KW-0472">Membrane</keyword>
<accession>A0ABP4U4K1</accession>
<protein>
    <submittedName>
        <fullName evidence="3">Membrane protein</fullName>
    </submittedName>
</protein>
<sequence>MRVPASEPDRPEPGTGPEPRGPILFAEDGWSWAWIFAAPLFCASAAVFELVAGAPVHWLMLTVCAVASAMCHGVMIAATRVHGRVRLTPTTYIQGTEELQLDRVQEVLPLPGDGIPEASWETARTLGELREVPRRRRSVGLRLDTGAEVRAWTRDPVALHAALEAAVRSVGTGTGTGSGTASDPA</sequence>
<dbReference type="Proteomes" id="UP001500383">
    <property type="component" value="Unassembled WGS sequence"/>
</dbReference>
<proteinExistence type="predicted"/>
<keyword evidence="2" id="KW-1133">Transmembrane helix</keyword>
<feature type="transmembrane region" description="Helical" evidence="2">
    <location>
        <begin position="30"/>
        <end position="52"/>
    </location>
</feature>
<keyword evidence="2" id="KW-0812">Transmembrane</keyword>
<name>A0ABP4U4K1_9ACTN</name>
<comment type="caution">
    <text evidence="3">The sequence shown here is derived from an EMBL/GenBank/DDBJ whole genome shotgun (WGS) entry which is preliminary data.</text>
</comment>